<comment type="similarity">
    <text evidence="4">Belongs to the ABC transporter superfamily. Macrolide exporter (TC 3.A.1.122) family.</text>
</comment>
<dbReference type="GO" id="GO:0016887">
    <property type="term" value="F:ATP hydrolysis activity"/>
    <property type="evidence" value="ECO:0007669"/>
    <property type="project" value="InterPro"/>
</dbReference>
<dbReference type="AlphaFoldDB" id="A0A4R5UA45"/>
<dbReference type="InterPro" id="IPR015854">
    <property type="entry name" value="ABC_transpr_LolD-like"/>
</dbReference>
<gene>
    <name evidence="6" type="ORF">E2F49_09035</name>
</gene>
<dbReference type="GO" id="GO:0005524">
    <property type="term" value="F:ATP binding"/>
    <property type="evidence" value="ECO:0007669"/>
    <property type="project" value="UniProtKB-KW"/>
</dbReference>
<dbReference type="OrthoDB" id="9783924at2"/>
<keyword evidence="7" id="KW-1185">Reference proteome</keyword>
<dbReference type="GO" id="GO:1902495">
    <property type="term" value="C:transmembrane transporter complex"/>
    <property type="evidence" value="ECO:0007669"/>
    <property type="project" value="UniProtKB-ARBA"/>
</dbReference>
<dbReference type="GO" id="GO:0022857">
    <property type="term" value="F:transmembrane transporter activity"/>
    <property type="evidence" value="ECO:0007669"/>
    <property type="project" value="UniProtKB-ARBA"/>
</dbReference>
<dbReference type="Pfam" id="PF00005">
    <property type="entry name" value="ABC_tran"/>
    <property type="match status" value="1"/>
</dbReference>
<evidence type="ECO:0000313" key="7">
    <source>
        <dbReference type="Proteomes" id="UP000295543"/>
    </source>
</evidence>
<proteinExistence type="inferred from homology"/>
<dbReference type="InterPro" id="IPR003439">
    <property type="entry name" value="ABC_transporter-like_ATP-bd"/>
</dbReference>
<organism evidence="6 7">
    <name type="scientific">Luteimonas terrae</name>
    <dbReference type="NCBI Taxonomy" id="1530191"/>
    <lineage>
        <taxon>Bacteria</taxon>
        <taxon>Pseudomonadati</taxon>
        <taxon>Pseudomonadota</taxon>
        <taxon>Gammaproteobacteria</taxon>
        <taxon>Lysobacterales</taxon>
        <taxon>Lysobacteraceae</taxon>
        <taxon>Luteimonas</taxon>
    </lineage>
</organism>
<evidence type="ECO:0000256" key="2">
    <source>
        <dbReference type="ARBA" id="ARBA00022741"/>
    </source>
</evidence>
<evidence type="ECO:0000256" key="4">
    <source>
        <dbReference type="ARBA" id="ARBA00038388"/>
    </source>
</evidence>
<keyword evidence="1" id="KW-0813">Transport</keyword>
<evidence type="ECO:0000259" key="5">
    <source>
        <dbReference type="PROSITE" id="PS50893"/>
    </source>
</evidence>
<dbReference type="CDD" id="cd03255">
    <property type="entry name" value="ABC_MJ0796_LolCDE_FtsE"/>
    <property type="match status" value="1"/>
</dbReference>
<dbReference type="EMBL" id="SMTG01000003">
    <property type="protein sequence ID" value="TDK31579.1"/>
    <property type="molecule type" value="Genomic_DNA"/>
</dbReference>
<reference evidence="6 7" key="1">
    <citation type="submission" date="2019-03" db="EMBL/GenBank/DDBJ databases">
        <title>Luteimonas zhaokaii sp.nov., isolated from the rectal contents of Plateau pika in Yushu, Qinghai Province, China.</title>
        <authorList>
            <person name="Zhang G."/>
        </authorList>
    </citation>
    <scope>NUCLEOTIDE SEQUENCE [LARGE SCALE GENOMIC DNA]</scope>
    <source>
        <strain evidence="6 7">THG-MD21</strain>
    </source>
</reference>
<dbReference type="InterPro" id="IPR017911">
    <property type="entry name" value="MacB-like_ATP-bd"/>
</dbReference>
<dbReference type="Proteomes" id="UP000295543">
    <property type="component" value="Unassembled WGS sequence"/>
</dbReference>
<dbReference type="PROSITE" id="PS00211">
    <property type="entry name" value="ABC_TRANSPORTER_1"/>
    <property type="match status" value="1"/>
</dbReference>
<dbReference type="PANTHER" id="PTHR24220">
    <property type="entry name" value="IMPORT ATP-BINDING PROTEIN"/>
    <property type="match status" value="1"/>
</dbReference>
<keyword evidence="3 6" id="KW-0067">ATP-binding</keyword>
<dbReference type="InterPro" id="IPR017871">
    <property type="entry name" value="ABC_transporter-like_CS"/>
</dbReference>
<sequence length="231" mass="24795">MTMALVSIRNLTKTYQRGPEKVEVLHGVNLDIAEGDFVALMGPSGSGKTTLLNLIGGLDTPSGGEIAVNGERIDNMGGGQLSGWRSRNVGYVFQFYNLMPALTAQKNVELPLLLTKLSGAQRKRNAEIALTLVGLADRTKHKPNELSGGQQQRVAIARAIVSDPTLLICDEPTGDLDRQSAEDILGLLQTLNREHGKTIVMVTHDPKAAEYASHTLHLDKGTLVGEHAQAA</sequence>
<feature type="domain" description="ABC transporter" evidence="5">
    <location>
        <begin position="6"/>
        <end position="230"/>
    </location>
</feature>
<evidence type="ECO:0000313" key="6">
    <source>
        <dbReference type="EMBL" id="TDK31579.1"/>
    </source>
</evidence>
<dbReference type="GO" id="GO:0005886">
    <property type="term" value="C:plasma membrane"/>
    <property type="evidence" value="ECO:0007669"/>
    <property type="project" value="TreeGrafter"/>
</dbReference>
<name>A0A4R5UA45_9GAMM</name>
<dbReference type="SUPFAM" id="SSF52540">
    <property type="entry name" value="P-loop containing nucleoside triphosphate hydrolases"/>
    <property type="match status" value="1"/>
</dbReference>
<dbReference type="PROSITE" id="PS50893">
    <property type="entry name" value="ABC_TRANSPORTER_2"/>
    <property type="match status" value="1"/>
</dbReference>
<dbReference type="InterPro" id="IPR003593">
    <property type="entry name" value="AAA+_ATPase"/>
</dbReference>
<dbReference type="Gene3D" id="3.40.50.300">
    <property type="entry name" value="P-loop containing nucleotide triphosphate hydrolases"/>
    <property type="match status" value="1"/>
</dbReference>
<dbReference type="PANTHER" id="PTHR24220:SF452">
    <property type="entry name" value="ABC TRANSPORTER ATP-BINDING PROTEIN"/>
    <property type="match status" value="1"/>
</dbReference>
<accession>A0A4R5UA45</accession>
<keyword evidence="2" id="KW-0547">Nucleotide-binding</keyword>
<dbReference type="InterPro" id="IPR027417">
    <property type="entry name" value="P-loop_NTPase"/>
</dbReference>
<dbReference type="SMART" id="SM00382">
    <property type="entry name" value="AAA"/>
    <property type="match status" value="1"/>
</dbReference>
<dbReference type="FunFam" id="3.40.50.300:FF:000032">
    <property type="entry name" value="Export ABC transporter ATP-binding protein"/>
    <property type="match status" value="1"/>
</dbReference>
<evidence type="ECO:0000256" key="1">
    <source>
        <dbReference type="ARBA" id="ARBA00022448"/>
    </source>
</evidence>
<comment type="caution">
    <text evidence="6">The sequence shown here is derived from an EMBL/GenBank/DDBJ whole genome shotgun (WGS) entry which is preliminary data.</text>
</comment>
<protein>
    <submittedName>
        <fullName evidence="6">ABC transporter ATP-binding protein</fullName>
    </submittedName>
</protein>
<evidence type="ECO:0000256" key="3">
    <source>
        <dbReference type="ARBA" id="ARBA00022840"/>
    </source>
</evidence>